<sequence length="220" mass="24424">MSICSIPPELQSHILLFLEIDDQVVAAETCSLWHQLLFSKTAQARRYVKSENPDSTLASIHQLLIPADQYKLSCTIQNGDVLSYKLLSIRDGGDSTNYDIKNISASAFLDEPPLGRRGQAEAGENPPLRGSMHIIHSPERSTMHRVQCANTATIRELITSFVNGAQSEMKEAEVRTDLLQEVVVSLQEVLDIDWRKPGFPLIVTHCFLGKISSVIQPNEG</sequence>
<feature type="domain" description="F-box" evidence="1">
    <location>
        <begin position="3"/>
        <end position="37"/>
    </location>
</feature>
<name>A0AAN8RNP4_9PEZI</name>
<comment type="caution">
    <text evidence="2">The sequence shown here is derived from an EMBL/GenBank/DDBJ whole genome shotgun (WGS) entry which is preliminary data.</text>
</comment>
<keyword evidence="3" id="KW-1185">Reference proteome</keyword>
<dbReference type="SUPFAM" id="SSF81383">
    <property type="entry name" value="F-box domain"/>
    <property type="match status" value="1"/>
</dbReference>
<evidence type="ECO:0000313" key="3">
    <source>
        <dbReference type="Proteomes" id="UP001313282"/>
    </source>
</evidence>
<dbReference type="CDD" id="cd09917">
    <property type="entry name" value="F-box_SF"/>
    <property type="match status" value="1"/>
</dbReference>
<dbReference type="InterPro" id="IPR036047">
    <property type="entry name" value="F-box-like_dom_sf"/>
</dbReference>
<reference evidence="2 3" key="1">
    <citation type="submission" date="2019-10" db="EMBL/GenBank/DDBJ databases">
        <authorList>
            <person name="Palmer J.M."/>
        </authorList>
    </citation>
    <scope>NUCLEOTIDE SEQUENCE [LARGE SCALE GENOMIC DNA]</scope>
    <source>
        <strain evidence="2 3">TWF718</strain>
    </source>
</reference>
<evidence type="ECO:0000259" key="1">
    <source>
        <dbReference type="Pfam" id="PF00646"/>
    </source>
</evidence>
<proteinExistence type="predicted"/>
<protein>
    <recommendedName>
        <fullName evidence="1">F-box domain-containing protein</fullName>
    </recommendedName>
</protein>
<organism evidence="2 3">
    <name type="scientific">Orbilia javanica</name>
    <dbReference type="NCBI Taxonomy" id="47235"/>
    <lineage>
        <taxon>Eukaryota</taxon>
        <taxon>Fungi</taxon>
        <taxon>Dikarya</taxon>
        <taxon>Ascomycota</taxon>
        <taxon>Pezizomycotina</taxon>
        <taxon>Orbiliomycetes</taxon>
        <taxon>Orbiliales</taxon>
        <taxon>Orbiliaceae</taxon>
        <taxon>Orbilia</taxon>
    </lineage>
</organism>
<evidence type="ECO:0000313" key="2">
    <source>
        <dbReference type="EMBL" id="KAK6345703.1"/>
    </source>
</evidence>
<dbReference type="InterPro" id="IPR001810">
    <property type="entry name" value="F-box_dom"/>
</dbReference>
<dbReference type="Proteomes" id="UP001313282">
    <property type="component" value="Unassembled WGS sequence"/>
</dbReference>
<accession>A0AAN8RNP4</accession>
<gene>
    <name evidence="2" type="ORF">TWF718_007612</name>
</gene>
<dbReference type="Pfam" id="PF00646">
    <property type="entry name" value="F-box"/>
    <property type="match status" value="1"/>
</dbReference>
<dbReference type="EMBL" id="JAVHNR010000004">
    <property type="protein sequence ID" value="KAK6345703.1"/>
    <property type="molecule type" value="Genomic_DNA"/>
</dbReference>
<dbReference type="AlphaFoldDB" id="A0AAN8RNP4"/>